<sequence length="161" mass="18306">MNVLKLKKSTYLIIGIIIILVALGIRNTIDNGKFYQFTNNNAGLLVKADENKKVIWKMVNQDSDVTYLYFNKNNQVLIAEDKSDLNGIYKNPNNYSDDIGTFKNNGGEITFNIKYDEEQVNIKLYNLKKVNDNKFVGISETDSGSTSFKKNITITKDGFIK</sequence>
<proteinExistence type="predicted"/>
<organism evidence="1 2">
    <name type="scientific">Apilactobacillus kunkeei</name>
    <dbReference type="NCBI Taxonomy" id="148814"/>
    <lineage>
        <taxon>Bacteria</taxon>
        <taxon>Bacillati</taxon>
        <taxon>Bacillota</taxon>
        <taxon>Bacilli</taxon>
        <taxon>Lactobacillales</taxon>
        <taxon>Lactobacillaceae</taxon>
        <taxon>Apilactobacillus</taxon>
    </lineage>
</organism>
<dbReference type="EMBL" id="BDDX01000016">
    <property type="protein sequence ID" value="GAT91232.1"/>
    <property type="molecule type" value="Genomic_DNA"/>
</dbReference>
<dbReference type="PATRIC" id="fig|148814.19.peg.628"/>
<evidence type="ECO:0000313" key="1">
    <source>
        <dbReference type="EMBL" id="GAT91232.1"/>
    </source>
</evidence>
<evidence type="ECO:0000313" key="2">
    <source>
        <dbReference type="Proteomes" id="UP000186588"/>
    </source>
</evidence>
<comment type="caution">
    <text evidence="1">The sequence shown here is derived from an EMBL/GenBank/DDBJ whole genome shotgun (WGS) entry which is preliminary data.</text>
</comment>
<dbReference type="AlphaFoldDB" id="A0A0C2WN27"/>
<gene>
    <name evidence="1" type="ORF">FF306_01353</name>
</gene>
<protein>
    <submittedName>
        <fullName evidence="1">Uncharacterized protein</fullName>
    </submittedName>
</protein>
<name>A0A0C2WN27_9LACO</name>
<reference evidence="1 2" key="1">
    <citation type="journal article" date="2016" name="Syst. Appl. Microbiol.">
        <title>Genomic characterization of a fructophilic bee symbiont Lactobacillus kunkeei reveals its niche-specific adaptation.</title>
        <authorList>
            <person name="Maeno S."/>
            <person name="Tanizawa Y."/>
            <person name="Kanesaki Y."/>
            <person name="Kubota E."/>
            <person name="Kumar H."/>
            <person name="Dicks L."/>
            <person name="Salminen S."/>
            <person name="Nakagawa J."/>
            <person name="Arita M."/>
            <person name="Endo A."/>
        </authorList>
    </citation>
    <scope>NUCLEOTIDE SEQUENCE [LARGE SCALE GENOMIC DNA]</scope>
    <source>
        <strain evidence="1 2">FF30-6</strain>
    </source>
</reference>
<dbReference type="Proteomes" id="UP000186588">
    <property type="component" value="Unassembled WGS sequence"/>
</dbReference>
<dbReference type="RefSeq" id="WP_041152252.1">
    <property type="nucleotide sequence ID" value="NZ_BDDX01000016.1"/>
</dbReference>
<accession>A0A0C2WN27</accession>